<evidence type="ECO:0000313" key="1">
    <source>
        <dbReference type="Proteomes" id="UP000050741"/>
    </source>
</evidence>
<dbReference type="AlphaFoldDB" id="A0A183BZ96"/>
<name>A0A183BZ96_GLOPA</name>
<organism evidence="1 2">
    <name type="scientific">Globodera pallida</name>
    <name type="common">Potato cyst nematode worm</name>
    <name type="synonym">Heterodera pallida</name>
    <dbReference type="NCBI Taxonomy" id="36090"/>
    <lineage>
        <taxon>Eukaryota</taxon>
        <taxon>Metazoa</taxon>
        <taxon>Ecdysozoa</taxon>
        <taxon>Nematoda</taxon>
        <taxon>Chromadorea</taxon>
        <taxon>Rhabditida</taxon>
        <taxon>Tylenchina</taxon>
        <taxon>Tylenchomorpha</taxon>
        <taxon>Tylenchoidea</taxon>
        <taxon>Heteroderidae</taxon>
        <taxon>Heteroderinae</taxon>
        <taxon>Globodera</taxon>
    </lineage>
</organism>
<reference evidence="1" key="1">
    <citation type="submission" date="2013-12" db="EMBL/GenBank/DDBJ databases">
        <authorList>
            <person name="Aslett M."/>
        </authorList>
    </citation>
    <scope>NUCLEOTIDE SEQUENCE [LARGE SCALE GENOMIC DNA]</scope>
    <source>
        <strain evidence="1">Lindley</strain>
    </source>
</reference>
<proteinExistence type="predicted"/>
<dbReference type="WBParaSite" id="GPLIN_000593700">
    <property type="protein sequence ID" value="GPLIN_000593700"/>
    <property type="gene ID" value="GPLIN_000593700"/>
</dbReference>
<accession>A0A183BZ96</accession>
<reference evidence="2" key="3">
    <citation type="submission" date="2016-06" db="UniProtKB">
        <authorList>
            <consortium name="WormBaseParasite"/>
        </authorList>
    </citation>
    <scope>IDENTIFICATION</scope>
</reference>
<dbReference type="Proteomes" id="UP000050741">
    <property type="component" value="Unassembled WGS sequence"/>
</dbReference>
<protein>
    <submittedName>
        <fullName evidence="2">NR LBD domain-containing protein</fullName>
    </submittedName>
</protein>
<reference evidence="1" key="2">
    <citation type="submission" date="2014-05" db="EMBL/GenBank/DDBJ databases">
        <title>The genome and life-stage specific transcriptomes of Globodera pallida elucidate key aspects of plant parasitism by a cyst nematode.</title>
        <authorList>
            <person name="Cotton J.A."/>
            <person name="Lilley C.J."/>
            <person name="Jones L.M."/>
            <person name="Kikuchi T."/>
            <person name="Reid A.J."/>
            <person name="Thorpe P."/>
            <person name="Tsai I.J."/>
            <person name="Beasley H."/>
            <person name="Blok V."/>
            <person name="Cock P.J.A."/>
            <person name="Van den Akker S.E."/>
            <person name="Holroyd N."/>
            <person name="Hunt M."/>
            <person name="Mantelin S."/>
            <person name="Naghra H."/>
            <person name="Pain A."/>
            <person name="Palomares-Rius J.E."/>
            <person name="Zarowiecki M."/>
            <person name="Berriman M."/>
            <person name="Jones J.T."/>
            <person name="Urwin P.E."/>
        </authorList>
    </citation>
    <scope>NUCLEOTIDE SEQUENCE [LARGE SCALE GENOMIC DNA]</scope>
    <source>
        <strain evidence="1">Lindley</strain>
    </source>
</reference>
<evidence type="ECO:0000313" key="2">
    <source>
        <dbReference type="WBParaSite" id="GPLIN_000593700"/>
    </source>
</evidence>
<sequence length="229" mass="26610">MFDFVERAIQLSLEVDSLLGIGLRRHPLEAFRQQNGKIEVYLSMNRLFYWIIEAQNYINGGWIYGGIIPDIEHKIREKSRIMAIFYGHGHSYSPSSSASSSASAFSDKNLRKNNADDEKNVQNWEHNKIGFDAQERQVMREILAIFKTLLHPLRIHDVQAEHHKLVQHLVMLVVFYKHIFELVIVPQMWLLDRLNFNNELKQLKGAYNATLKTLHNIADSNLNGIDDNK</sequence>
<keyword evidence="1" id="KW-1185">Reference proteome</keyword>